<dbReference type="GO" id="GO:0006310">
    <property type="term" value="P:DNA recombination"/>
    <property type="evidence" value="ECO:0007669"/>
    <property type="project" value="UniProtKB-KW"/>
</dbReference>
<dbReference type="SUPFAM" id="SSF56349">
    <property type="entry name" value="DNA breaking-rejoining enzymes"/>
    <property type="match status" value="1"/>
</dbReference>
<name>A0A391NUD3_9EUKA</name>
<protein>
    <recommendedName>
        <fullName evidence="2">Tyr recombinase domain-containing protein</fullName>
    </recommendedName>
</protein>
<dbReference type="Gene3D" id="1.10.443.10">
    <property type="entry name" value="Intergrase catalytic core"/>
    <property type="match status" value="1"/>
</dbReference>
<dbReference type="GO" id="GO:0003677">
    <property type="term" value="F:DNA binding"/>
    <property type="evidence" value="ECO:0007669"/>
    <property type="project" value="InterPro"/>
</dbReference>
<keyword evidence="1" id="KW-0233">DNA recombination</keyword>
<evidence type="ECO:0000259" key="2">
    <source>
        <dbReference type="Pfam" id="PF00589"/>
    </source>
</evidence>
<reference evidence="3 4" key="1">
    <citation type="journal article" date="2018" name="PLoS ONE">
        <title>The draft genome of Kipferlia bialata reveals reductive genome evolution in fornicate parasites.</title>
        <authorList>
            <person name="Tanifuji G."/>
            <person name="Takabayashi S."/>
            <person name="Kume K."/>
            <person name="Takagi M."/>
            <person name="Nakayama T."/>
            <person name="Kamikawa R."/>
            <person name="Inagaki Y."/>
            <person name="Hashimoto T."/>
        </authorList>
    </citation>
    <scope>NUCLEOTIDE SEQUENCE [LARGE SCALE GENOMIC DNA]</scope>
    <source>
        <strain evidence="3">NY0173</strain>
    </source>
</reference>
<dbReference type="Pfam" id="PF00589">
    <property type="entry name" value="Phage_integrase"/>
    <property type="match status" value="1"/>
</dbReference>
<evidence type="ECO:0000256" key="1">
    <source>
        <dbReference type="ARBA" id="ARBA00023172"/>
    </source>
</evidence>
<dbReference type="InterPro" id="IPR002104">
    <property type="entry name" value="Integrase_catalytic"/>
</dbReference>
<dbReference type="Proteomes" id="UP000265618">
    <property type="component" value="Unassembled WGS sequence"/>
</dbReference>
<evidence type="ECO:0000313" key="3">
    <source>
        <dbReference type="EMBL" id="GCA63596.1"/>
    </source>
</evidence>
<comment type="caution">
    <text evidence="3">The sequence shown here is derived from an EMBL/GenBank/DDBJ whole genome shotgun (WGS) entry which is preliminary data.</text>
</comment>
<sequence length="281" mass="30820">MRLGAKGKKARIAFLRNALDRPGRDMMTRLTAYVASLHGIRKSTGKLLGTGSATSYMSKLRSSLVMTAEQEFLLDVEIKAVQLQSALGMDICDPLSFAAVGDVKYLVQCLLDTGKEADSDIALAVIIQYSTMSRVGEVAGILSPDIRYCDEGIRVSYRETKAGPAKGISTKTVPNNVWGLDMRSWIRHQAASSPFFAMTGGGQMNADALGRRLKRAMLEYLGDSRMTSHSLRRGAAIEALRHLPEAYVQAFGAWSQRDSMQAYIAPLRTRLSWMHGTGMAY</sequence>
<dbReference type="EMBL" id="BDIP01004174">
    <property type="protein sequence ID" value="GCA63596.1"/>
    <property type="molecule type" value="Genomic_DNA"/>
</dbReference>
<dbReference type="GO" id="GO:0015074">
    <property type="term" value="P:DNA integration"/>
    <property type="evidence" value="ECO:0007669"/>
    <property type="project" value="InterPro"/>
</dbReference>
<evidence type="ECO:0000313" key="4">
    <source>
        <dbReference type="Proteomes" id="UP000265618"/>
    </source>
</evidence>
<dbReference type="InterPro" id="IPR013762">
    <property type="entry name" value="Integrase-like_cat_sf"/>
</dbReference>
<accession>A0A391NUD3</accession>
<gene>
    <name evidence="3" type="ORF">KIPB_010831</name>
</gene>
<proteinExistence type="predicted"/>
<feature type="domain" description="Tyr recombinase" evidence="2">
    <location>
        <begin position="113"/>
        <end position="266"/>
    </location>
</feature>
<keyword evidence="4" id="KW-1185">Reference proteome</keyword>
<organism evidence="3 4">
    <name type="scientific">Kipferlia bialata</name>
    <dbReference type="NCBI Taxonomy" id="797122"/>
    <lineage>
        <taxon>Eukaryota</taxon>
        <taxon>Metamonada</taxon>
        <taxon>Carpediemonas-like organisms</taxon>
        <taxon>Kipferlia</taxon>
    </lineage>
</organism>
<dbReference type="InterPro" id="IPR011010">
    <property type="entry name" value="DNA_brk_join_enz"/>
</dbReference>
<dbReference type="AlphaFoldDB" id="A0A391NUD3"/>